<dbReference type="GO" id="GO:0006412">
    <property type="term" value="P:translation"/>
    <property type="evidence" value="ECO:0007669"/>
    <property type="project" value="UniProtKB-KW"/>
</dbReference>
<sequence length="184" mass="20551">MDEASIKLRMQAVIDLLSTDISTIRTGRANSSLVSDMTVMVYGGAQKMKINELGTITTPDPQTIVIDPWDKSIIGDIRKGIEAANVGFTPSIDGQIIRIALPPLTTEDREKYVKLLGTKLEASRVMIRQVRGDFMHDIKKGFEAKEISEDEKFAQEKKLQELTDVYIGKVEEIGEKKKAELLQI</sequence>
<dbReference type="FunFam" id="3.30.1360.40:FF:000001">
    <property type="entry name" value="Ribosome-recycling factor"/>
    <property type="match status" value="1"/>
</dbReference>
<dbReference type="InterPro" id="IPR002661">
    <property type="entry name" value="Ribosome_recyc_fac"/>
</dbReference>
<protein>
    <submittedName>
        <fullName evidence="4">Ribosome recycling factor</fullName>
    </submittedName>
</protein>
<dbReference type="Proteomes" id="UP000034603">
    <property type="component" value="Unassembled WGS sequence"/>
</dbReference>
<organism evidence="4 5">
    <name type="scientific">Candidatus Woesebacteria bacterium GW2011_GWA1_37_8</name>
    <dbReference type="NCBI Taxonomy" id="1618546"/>
    <lineage>
        <taxon>Bacteria</taxon>
        <taxon>Candidatus Woeseibacteriota</taxon>
    </lineage>
</organism>
<proteinExistence type="inferred from homology"/>
<evidence type="ECO:0000256" key="1">
    <source>
        <dbReference type="ARBA" id="ARBA00005912"/>
    </source>
</evidence>
<dbReference type="EMBL" id="LBTR01000011">
    <property type="protein sequence ID" value="KKQ45661.1"/>
    <property type="molecule type" value="Genomic_DNA"/>
</dbReference>
<gene>
    <name evidence="4" type="ORF">US62_C0011G0025</name>
</gene>
<dbReference type="PANTHER" id="PTHR20982:SF3">
    <property type="entry name" value="MITOCHONDRIAL RIBOSOME RECYCLING FACTOR PSEUDO 1"/>
    <property type="match status" value="1"/>
</dbReference>
<feature type="domain" description="Ribosome recycling factor" evidence="3">
    <location>
        <begin position="18"/>
        <end position="182"/>
    </location>
</feature>
<dbReference type="InterPro" id="IPR023584">
    <property type="entry name" value="Ribosome_recyc_fac_dom"/>
</dbReference>
<dbReference type="PANTHER" id="PTHR20982">
    <property type="entry name" value="RIBOSOME RECYCLING FACTOR"/>
    <property type="match status" value="1"/>
</dbReference>
<dbReference type="GO" id="GO:0043023">
    <property type="term" value="F:ribosomal large subunit binding"/>
    <property type="evidence" value="ECO:0007669"/>
    <property type="project" value="TreeGrafter"/>
</dbReference>
<comment type="caution">
    <text evidence="4">The sequence shown here is derived from an EMBL/GenBank/DDBJ whole genome shotgun (WGS) entry which is preliminary data.</text>
</comment>
<evidence type="ECO:0000313" key="4">
    <source>
        <dbReference type="EMBL" id="KKQ45661.1"/>
    </source>
</evidence>
<dbReference type="CDD" id="cd00520">
    <property type="entry name" value="RRF"/>
    <property type="match status" value="1"/>
</dbReference>
<dbReference type="Pfam" id="PF01765">
    <property type="entry name" value="RRF"/>
    <property type="match status" value="1"/>
</dbReference>
<evidence type="ECO:0000259" key="3">
    <source>
        <dbReference type="Pfam" id="PF01765"/>
    </source>
</evidence>
<name>A0A0G0KYU9_9BACT</name>
<dbReference type="Gene3D" id="3.30.1360.40">
    <property type="match status" value="1"/>
</dbReference>
<comment type="similarity">
    <text evidence="1">Belongs to the RRF family.</text>
</comment>
<dbReference type="InterPro" id="IPR036191">
    <property type="entry name" value="RRF_sf"/>
</dbReference>
<keyword evidence="2" id="KW-0648">Protein biosynthesis</keyword>
<reference evidence="4 5" key="1">
    <citation type="journal article" date="2015" name="Nature">
        <title>rRNA introns, odd ribosomes, and small enigmatic genomes across a large radiation of phyla.</title>
        <authorList>
            <person name="Brown C.T."/>
            <person name="Hug L.A."/>
            <person name="Thomas B.C."/>
            <person name="Sharon I."/>
            <person name="Castelle C.J."/>
            <person name="Singh A."/>
            <person name="Wilkins M.J."/>
            <person name="Williams K.H."/>
            <person name="Banfield J.F."/>
        </authorList>
    </citation>
    <scope>NUCLEOTIDE SEQUENCE [LARGE SCALE GENOMIC DNA]</scope>
</reference>
<dbReference type="Gene3D" id="1.10.132.20">
    <property type="entry name" value="Ribosome-recycling factor"/>
    <property type="match status" value="1"/>
</dbReference>
<accession>A0A0G0KYU9</accession>
<evidence type="ECO:0000313" key="5">
    <source>
        <dbReference type="Proteomes" id="UP000034603"/>
    </source>
</evidence>
<evidence type="ECO:0000256" key="2">
    <source>
        <dbReference type="ARBA" id="ARBA00022917"/>
    </source>
</evidence>
<dbReference type="AlphaFoldDB" id="A0A0G0KYU9"/>
<dbReference type="NCBIfam" id="TIGR00496">
    <property type="entry name" value="frr"/>
    <property type="match status" value="1"/>
</dbReference>
<dbReference type="PATRIC" id="fig|1618546.3.peg.371"/>
<dbReference type="SUPFAM" id="SSF55194">
    <property type="entry name" value="Ribosome recycling factor, RRF"/>
    <property type="match status" value="1"/>
</dbReference>